<evidence type="ECO:0000313" key="8">
    <source>
        <dbReference type="Proteomes" id="UP000280708"/>
    </source>
</evidence>
<feature type="transmembrane region" description="Helical" evidence="5">
    <location>
        <begin position="372"/>
        <end position="393"/>
    </location>
</feature>
<comment type="subcellular location">
    <subcellularLocation>
        <location evidence="1">Membrane</location>
        <topology evidence="1">Multi-pass membrane protein</topology>
    </subcellularLocation>
</comment>
<feature type="transmembrane region" description="Helical" evidence="5">
    <location>
        <begin position="281"/>
        <end position="300"/>
    </location>
</feature>
<evidence type="ECO:0000256" key="4">
    <source>
        <dbReference type="ARBA" id="ARBA00023136"/>
    </source>
</evidence>
<feature type="transmembrane region" description="Helical" evidence="5">
    <location>
        <begin position="126"/>
        <end position="142"/>
    </location>
</feature>
<gene>
    <name evidence="7" type="ORF">EBF16_10245</name>
</gene>
<feature type="transmembrane region" description="Helical" evidence="5">
    <location>
        <begin position="154"/>
        <end position="175"/>
    </location>
</feature>
<keyword evidence="4 5" id="KW-0472">Membrane</keyword>
<keyword evidence="3 5" id="KW-1133">Transmembrane helix</keyword>
<feature type="domain" description="O-antigen ligase-related" evidence="6">
    <location>
        <begin position="240"/>
        <end position="381"/>
    </location>
</feature>
<feature type="transmembrane region" description="Helical" evidence="5">
    <location>
        <begin position="66"/>
        <end position="86"/>
    </location>
</feature>
<feature type="transmembrane region" description="Helical" evidence="5">
    <location>
        <begin position="233"/>
        <end position="250"/>
    </location>
</feature>
<evidence type="ECO:0000256" key="3">
    <source>
        <dbReference type="ARBA" id="ARBA00022989"/>
    </source>
</evidence>
<organism evidence="7 8">
    <name type="scientific">Sphingobium yanoikuyae</name>
    <name type="common">Sphingomonas yanoikuyae</name>
    <dbReference type="NCBI Taxonomy" id="13690"/>
    <lineage>
        <taxon>Bacteria</taxon>
        <taxon>Pseudomonadati</taxon>
        <taxon>Pseudomonadota</taxon>
        <taxon>Alphaproteobacteria</taxon>
        <taxon>Sphingomonadales</taxon>
        <taxon>Sphingomonadaceae</taxon>
        <taxon>Sphingobium</taxon>
    </lineage>
</organism>
<dbReference type="EMBL" id="CP033230">
    <property type="protein sequence ID" value="AYO77237.1"/>
    <property type="molecule type" value="Genomic_DNA"/>
</dbReference>
<evidence type="ECO:0000313" key="7">
    <source>
        <dbReference type="EMBL" id="AYO77237.1"/>
    </source>
</evidence>
<feature type="transmembrane region" description="Helical" evidence="5">
    <location>
        <begin position="405"/>
        <end position="423"/>
    </location>
</feature>
<evidence type="ECO:0000256" key="2">
    <source>
        <dbReference type="ARBA" id="ARBA00022692"/>
    </source>
</evidence>
<evidence type="ECO:0000259" key="6">
    <source>
        <dbReference type="Pfam" id="PF04932"/>
    </source>
</evidence>
<dbReference type="InterPro" id="IPR011990">
    <property type="entry name" value="TPR-like_helical_dom_sf"/>
</dbReference>
<dbReference type="Proteomes" id="UP000280708">
    <property type="component" value="Chromosome"/>
</dbReference>
<feature type="transmembrane region" description="Helical" evidence="5">
    <location>
        <begin position="256"/>
        <end position="274"/>
    </location>
</feature>
<accession>A0A3G2UPT1</accession>
<sequence>MRFALNKFVPRTAIAGGRASELFLLVALLLGGAGRAHPFLTGLICLLSVGLLFVEGQRFSWAGRSIFFKIACFLWGAWFLLLLAQVTPLSPTIWHGLPGRDGAVAIYELAGWTGKWHALSLTPDKSWAVIFVSLPPFLMFLLSSRASREDLRRYLVIFLGAATLSAALGILQFGAGAGSPFYPYDTAHQGAGVGLFINRNHQATFLLLAIILSPALHALGAERRSRAARGGRGGLMVFILAMILSGGVLATTSRTGIMLLPFAILVALGVAYIAGATGRKLFWGLGAVALIGLAMIPTPIVQHILERFSTVAEDDRGAYWSNTRHAIGQYFPAGSGLGSFRTIYPMVEPLEQVGPLRVNNAHNDYLEVALEAGLPGVILVFLVVALIVGAVIHGLRRSNPPRRRALILACAGGIFILMGFSLVDYPLRMRSIAVVAALLLGLIMGAPAPSASQRKGAVPKARSAILAVLALLAAWQVVAIQWARSAILAQDGESAVEVAPWMAEGWSIRADADDRADKPEAAIVPARAALAIAPLDAVAVRALGLGLLAQGDRPRGNSMLETAAILGWREEVTQYWLVGRALEFRAFDAAIARMDALLRRDRATQALLSQLVAISADPQGRQAVISALAVKPGWRQAYFNALGREADVSTSLAMITGLDRTSAPVSANETALIRWRLGDRGDWQSVRHIWAAGHGKGLVGDGGFAIATETLDKSAPPLAWRSTGLAGAHVVIADPDTSWDGQALMVTSDGFAQGPVLAQTLVLAPGRYHFSFLYQPRGQGGSGVAWRIICPEEEMPAPALALRWKNMREGWKKGEALITVGAQCPVQQLQLDLEGNDAISSAFFIDDVALGPVDSSAH</sequence>
<evidence type="ECO:0000256" key="5">
    <source>
        <dbReference type="SAM" id="Phobius"/>
    </source>
</evidence>
<feature type="transmembrane region" description="Helical" evidence="5">
    <location>
        <begin position="463"/>
        <end position="483"/>
    </location>
</feature>
<dbReference type="PANTHER" id="PTHR37422">
    <property type="entry name" value="TEICHURONIC ACID BIOSYNTHESIS PROTEIN TUAE"/>
    <property type="match status" value="1"/>
</dbReference>
<dbReference type="RefSeq" id="WP_122129679.1">
    <property type="nucleotide sequence ID" value="NZ_CP033230.1"/>
</dbReference>
<dbReference type="GO" id="GO:0016020">
    <property type="term" value="C:membrane"/>
    <property type="evidence" value="ECO:0007669"/>
    <property type="project" value="UniProtKB-SubCell"/>
</dbReference>
<feature type="transmembrane region" description="Helical" evidence="5">
    <location>
        <begin position="203"/>
        <end position="221"/>
    </location>
</feature>
<dbReference type="InterPro" id="IPR007016">
    <property type="entry name" value="O-antigen_ligase-rel_domated"/>
</dbReference>
<dbReference type="SUPFAM" id="SSF48452">
    <property type="entry name" value="TPR-like"/>
    <property type="match status" value="1"/>
</dbReference>
<reference evidence="7 8" key="1">
    <citation type="submission" date="2018-10" db="EMBL/GenBank/DDBJ databases">
        <title>Characterization and genome analysis of a novel bacterium Sphingobium yanoikuyae SJTF8 capable of degrading PAHs.</title>
        <authorList>
            <person name="Yin C."/>
            <person name="Xiong W."/>
            <person name="Liang R."/>
        </authorList>
    </citation>
    <scope>NUCLEOTIDE SEQUENCE [LARGE SCALE GENOMIC DNA]</scope>
    <source>
        <strain evidence="7 8">SJTF8</strain>
    </source>
</reference>
<dbReference type="PANTHER" id="PTHR37422:SF13">
    <property type="entry name" value="LIPOPOLYSACCHARIDE BIOSYNTHESIS PROTEIN PA4999-RELATED"/>
    <property type="match status" value="1"/>
</dbReference>
<feature type="transmembrane region" description="Helical" evidence="5">
    <location>
        <begin position="36"/>
        <end position="54"/>
    </location>
</feature>
<dbReference type="AlphaFoldDB" id="A0A3G2UPT1"/>
<protein>
    <recommendedName>
        <fullName evidence="6">O-antigen ligase-related domain-containing protein</fullName>
    </recommendedName>
</protein>
<feature type="transmembrane region" description="Helical" evidence="5">
    <location>
        <begin position="429"/>
        <end position="451"/>
    </location>
</feature>
<name>A0A3G2UPT1_SPHYA</name>
<evidence type="ECO:0000256" key="1">
    <source>
        <dbReference type="ARBA" id="ARBA00004141"/>
    </source>
</evidence>
<dbReference type="InterPro" id="IPR051533">
    <property type="entry name" value="WaaL-like"/>
</dbReference>
<dbReference type="Pfam" id="PF04932">
    <property type="entry name" value="Wzy_C"/>
    <property type="match status" value="1"/>
</dbReference>
<proteinExistence type="predicted"/>
<keyword evidence="2 5" id="KW-0812">Transmembrane</keyword>